<keyword evidence="2" id="KW-1185">Reference proteome</keyword>
<gene>
    <name evidence="1" type="ORF">Tcan_09286</name>
</gene>
<dbReference type="AlphaFoldDB" id="A0A0B2V5C3"/>
<proteinExistence type="predicted"/>
<evidence type="ECO:0000313" key="2">
    <source>
        <dbReference type="Proteomes" id="UP000031036"/>
    </source>
</evidence>
<reference evidence="1 2" key="1">
    <citation type="submission" date="2014-11" db="EMBL/GenBank/DDBJ databases">
        <title>Genetic blueprint of the zoonotic pathogen Toxocara canis.</title>
        <authorList>
            <person name="Zhu X.-Q."/>
            <person name="Korhonen P.K."/>
            <person name="Cai H."/>
            <person name="Young N.D."/>
            <person name="Nejsum P."/>
            <person name="von Samson-Himmelstjerna G."/>
            <person name="Boag P.R."/>
            <person name="Tan P."/>
            <person name="Li Q."/>
            <person name="Min J."/>
            <person name="Yang Y."/>
            <person name="Wang X."/>
            <person name="Fang X."/>
            <person name="Hall R.S."/>
            <person name="Hofmann A."/>
            <person name="Sternberg P.W."/>
            <person name="Jex A.R."/>
            <person name="Gasser R.B."/>
        </authorList>
    </citation>
    <scope>NUCLEOTIDE SEQUENCE [LARGE SCALE GENOMIC DNA]</scope>
    <source>
        <strain evidence="1">PN_DK_2014</strain>
    </source>
</reference>
<protein>
    <submittedName>
        <fullName evidence="1">Uncharacterized protein</fullName>
    </submittedName>
</protein>
<dbReference type="Proteomes" id="UP000031036">
    <property type="component" value="Unassembled WGS sequence"/>
</dbReference>
<comment type="caution">
    <text evidence="1">The sequence shown here is derived from an EMBL/GenBank/DDBJ whole genome shotgun (WGS) entry which is preliminary data.</text>
</comment>
<sequence length="60" mass="6753">MGELLETKTSGNDFRWSITTAKHLVAVFNAYVKECTPYLIRYLDGNCDVCKEVTTHAINA</sequence>
<organism evidence="1 2">
    <name type="scientific">Toxocara canis</name>
    <name type="common">Canine roundworm</name>
    <dbReference type="NCBI Taxonomy" id="6265"/>
    <lineage>
        <taxon>Eukaryota</taxon>
        <taxon>Metazoa</taxon>
        <taxon>Ecdysozoa</taxon>
        <taxon>Nematoda</taxon>
        <taxon>Chromadorea</taxon>
        <taxon>Rhabditida</taxon>
        <taxon>Spirurina</taxon>
        <taxon>Ascaridomorpha</taxon>
        <taxon>Ascaridoidea</taxon>
        <taxon>Toxocaridae</taxon>
        <taxon>Toxocara</taxon>
    </lineage>
</organism>
<accession>A0A0B2V5C3</accession>
<name>A0A0B2V5C3_TOXCA</name>
<evidence type="ECO:0000313" key="1">
    <source>
        <dbReference type="EMBL" id="KHN78646.1"/>
    </source>
</evidence>
<dbReference type="EMBL" id="JPKZ01002071">
    <property type="protein sequence ID" value="KHN78646.1"/>
    <property type="molecule type" value="Genomic_DNA"/>
</dbReference>